<evidence type="ECO:0000313" key="9">
    <source>
        <dbReference type="Proteomes" id="UP000242733"/>
    </source>
</evidence>
<dbReference type="InterPro" id="IPR001179">
    <property type="entry name" value="PPIase_FKBP_dom"/>
</dbReference>
<proteinExistence type="inferred from homology"/>
<reference evidence="8 9" key="1">
    <citation type="submission" date="2017-10" db="EMBL/GenBank/DDBJ databases">
        <title>Novel microbial diversity and functional potential in the marine mammal oral microbiome.</title>
        <authorList>
            <person name="Dudek N.K."/>
            <person name="Sun C.L."/>
            <person name="Burstein D."/>
            <person name="Kantor R.S."/>
            <person name="Aliaga Goltsman D.S."/>
            <person name="Bik E.M."/>
            <person name="Thomas B.C."/>
            <person name="Banfield J.F."/>
            <person name="Relman D.A."/>
        </authorList>
    </citation>
    <scope>NUCLEOTIDE SEQUENCE [LARGE SCALE GENOMIC DNA]</scope>
    <source>
        <strain evidence="8">DOLJORAL78_49_30</strain>
    </source>
</reference>
<feature type="domain" description="PPIase FKBP-type" evidence="7">
    <location>
        <begin position="8"/>
        <end position="92"/>
    </location>
</feature>
<comment type="similarity">
    <text evidence="2 6">Belongs to the FKBP-type PPIase family.</text>
</comment>
<keyword evidence="4 5" id="KW-0413">Isomerase</keyword>
<dbReference type="Pfam" id="PF00254">
    <property type="entry name" value="FKBP_C"/>
    <property type="match status" value="1"/>
</dbReference>
<evidence type="ECO:0000259" key="7">
    <source>
        <dbReference type="PROSITE" id="PS50059"/>
    </source>
</evidence>
<comment type="caution">
    <text evidence="8">The sequence shown here is derived from an EMBL/GenBank/DDBJ whole genome shotgun (WGS) entry which is preliminary data.</text>
</comment>
<dbReference type="AlphaFoldDB" id="A0A2G6JAP5"/>
<keyword evidence="3 5" id="KW-0697">Rotamase</keyword>
<organism evidence="8 9">
    <name type="scientific">Neptuniibacter caesariensis</name>
    <dbReference type="NCBI Taxonomy" id="207954"/>
    <lineage>
        <taxon>Bacteria</taxon>
        <taxon>Pseudomonadati</taxon>
        <taxon>Pseudomonadota</taxon>
        <taxon>Gammaproteobacteria</taxon>
        <taxon>Oceanospirillales</taxon>
        <taxon>Oceanospirillaceae</taxon>
        <taxon>Neptuniibacter</taxon>
    </lineage>
</organism>
<evidence type="ECO:0000313" key="8">
    <source>
        <dbReference type="EMBL" id="PIE20466.1"/>
    </source>
</evidence>
<evidence type="ECO:0000256" key="4">
    <source>
        <dbReference type="ARBA" id="ARBA00023235"/>
    </source>
</evidence>
<dbReference type="Gene3D" id="3.10.50.40">
    <property type="match status" value="1"/>
</dbReference>
<dbReference type="PROSITE" id="PS50059">
    <property type="entry name" value="FKBP_PPIASE"/>
    <property type="match status" value="1"/>
</dbReference>
<protein>
    <recommendedName>
        <fullName evidence="6">Peptidyl-prolyl cis-trans isomerase</fullName>
        <ecNumber evidence="6">5.2.1.8</ecNumber>
    </recommendedName>
</protein>
<evidence type="ECO:0000256" key="1">
    <source>
        <dbReference type="ARBA" id="ARBA00000971"/>
    </source>
</evidence>
<gene>
    <name evidence="8" type="ORF">CSA61_01720</name>
</gene>
<evidence type="ECO:0000256" key="5">
    <source>
        <dbReference type="PROSITE-ProRule" id="PRU00277"/>
    </source>
</evidence>
<dbReference type="SUPFAM" id="SSF54534">
    <property type="entry name" value="FKBP-like"/>
    <property type="match status" value="1"/>
</dbReference>
<dbReference type="PANTHER" id="PTHR47861:SF4">
    <property type="entry name" value="FKBP-TYPE 16 KDA PEPTIDYL-PROLYL CIS-TRANS ISOMERASE"/>
    <property type="match status" value="1"/>
</dbReference>
<evidence type="ECO:0000256" key="3">
    <source>
        <dbReference type="ARBA" id="ARBA00023110"/>
    </source>
</evidence>
<dbReference type="GO" id="GO:0003755">
    <property type="term" value="F:peptidyl-prolyl cis-trans isomerase activity"/>
    <property type="evidence" value="ECO:0007669"/>
    <property type="project" value="UniProtKB-UniRule"/>
</dbReference>
<comment type="catalytic activity">
    <reaction evidence="1 5 6">
        <text>[protein]-peptidylproline (omega=180) = [protein]-peptidylproline (omega=0)</text>
        <dbReference type="Rhea" id="RHEA:16237"/>
        <dbReference type="Rhea" id="RHEA-COMP:10747"/>
        <dbReference type="Rhea" id="RHEA-COMP:10748"/>
        <dbReference type="ChEBI" id="CHEBI:83833"/>
        <dbReference type="ChEBI" id="CHEBI:83834"/>
        <dbReference type="EC" id="5.2.1.8"/>
    </reaction>
</comment>
<dbReference type="Gene3D" id="2.40.10.330">
    <property type="match status" value="1"/>
</dbReference>
<evidence type="ECO:0000256" key="2">
    <source>
        <dbReference type="ARBA" id="ARBA00006577"/>
    </source>
</evidence>
<dbReference type="Proteomes" id="UP000242733">
    <property type="component" value="Unassembled WGS sequence"/>
</dbReference>
<dbReference type="InterPro" id="IPR046357">
    <property type="entry name" value="PPIase_dom_sf"/>
</dbReference>
<dbReference type="PANTHER" id="PTHR47861">
    <property type="entry name" value="FKBP-TYPE PEPTIDYL-PROLYL CIS-TRANS ISOMERASE SLYD"/>
    <property type="match status" value="1"/>
</dbReference>
<sequence length="144" mass="15595">MSKLISPGKSVTLHFAIKLEDGQVIDTNFSGEPATFTVGDGNLPEGFEKALFGLEEGTKQTLRVLPENGFGMYNPSNVQNLPRSQFAGMELEQGLVISFSDPGNGELPGVVTEFDDKMVSVDFNHPLAGKMLDFEVEILKVTDA</sequence>
<dbReference type="EC" id="5.2.1.8" evidence="6"/>
<dbReference type="InterPro" id="IPR048261">
    <property type="entry name" value="SlpA/SlyD-like_ins_sf"/>
</dbReference>
<accession>A0A2G6JAP5</accession>
<evidence type="ECO:0000256" key="6">
    <source>
        <dbReference type="RuleBase" id="RU003915"/>
    </source>
</evidence>
<dbReference type="EMBL" id="PDSG01000006">
    <property type="protein sequence ID" value="PIE20466.1"/>
    <property type="molecule type" value="Genomic_DNA"/>
</dbReference>
<name>A0A2G6JAP5_NEPCE</name>